<accession>B5YH21</accession>
<dbReference type="EMBL" id="CP001147">
    <property type="protein sequence ID" value="ACI20847.1"/>
    <property type="molecule type" value="Genomic_DNA"/>
</dbReference>
<dbReference type="InParanoid" id="B5YH21"/>
<dbReference type="Proteomes" id="UP000000718">
    <property type="component" value="Chromosome"/>
</dbReference>
<dbReference type="eggNOG" id="ENOG503372J">
    <property type="taxonomic scope" value="Bacteria"/>
</dbReference>
<organism evidence="1 2">
    <name type="scientific">Thermodesulfovibrio yellowstonii (strain ATCC 51303 / DSM 11347 / YP87)</name>
    <dbReference type="NCBI Taxonomy" id="289376"/>
    <lineage>
        <taxon>Bacteria</taxon>
        <taxon>Pseudomonadati</taxon>
        <taxon>Nitrospirota</taxon>
        <taxon>Thermodesulfovibrionia</taxon>
        <taxon>Thermodesulfovibrionales</taxon>
        <taxon>Thermodesulfovibrionaceae</taxon>
        <taxon>Thermodesulfovibrio</taxon>
    </lineage>
</organism>
<reference evidence="2" key="1">
    <citation type="submission" date="2008-08" db="EMBL/GenBank/DDBJ databases">
        <title>The complete genome sequence of Thermodesulfovibrio yellowstonii strain ATCC 51303 / DSM 11347 / YP87.</title>
        <authorList>
            <person name="Dodson R.J."/>
            <person name="Durkin A.S."/>
            <person name="Wu M."/>
            <person name="Eisen J."/>
            <person name="Sutton G."/>
        </authorList>
    </citation>
    <scope>NUCLEOTIDE SEQUENCE [LARGE SCALE GENOMIC DNA]</scope>
    <source>
        <strain evidence="2">ATCC 51303 / DSM 11347 / YP87</strain>
    </source>
</reference>
<name>B5YH21_THEYD</name>
<reference evidence="1 2" key="2">
    <citation type="journal article" date="2015" name="Genome Announc.">
        <title>Genome Sequence of the Sulfate-Reducing Thermophilic Bacterium Thermodesulfovibrio yellowstonii Strain DSM 11347T (Phylum Nitrospirae).</title>
        <authorList>
            <person name="Bhatnagar S."/>
            <person name="Badger J.H."/>
            <person name="Madupu R."/>
            <person name="Khouri H.M."/>
            <person name="O'Connor E.M."/>
            <person name="Robb F.T."/>
            <person name="Ward N.L."/>
            <person name="Eisen J.A."/>
        </authorList>
    </citation>
    <scope>NUCLEOTIDE SEQUENCE [LARGE SCALE GENOMIC DNA]</scope>
    <source>
        <strain evidence="2">ATCC 51303 / DSM 11347 / YP87</strain>
    </source>
</reference>
<dbReference type="RefSeq" id="WP_012545578.1">
    <property type="nucleotide sequence ID" value="NC_011296.1"/>
</dbReference>
<dbReference type="AlphaFoldDB" id="B5YH21"/>
<evidence type="ECO:0000313" key="2">
    <source>
        <dbReference type="Proteomes" id="UP000000718"/>
    </source>
</evidence>
<sequence>MAKETYISKETLHSEPSICHSEPKAKNLLLELNKIAEFVKEKYNAHIWFVEIMGKRHSYIAGHKEDSFLPPELIYINDRYAAVSNEWERITEKDEIISTIKMLLSKETTP</sequence>
<evidence type="ECO:0000313" key="1">
    <source>
        <dbReference type="EMBL" id="ACI20847.1"/>
    </source>
</evidence>
<proteinExistence type="predicted"/>
<dbReference type="KEGG" id="tye:THEYE_A1720"/>
<protein>
    <submittedName>
        <fullName evidence="1">Uncharacterized protein</fullName>
    </submittedName>
</protein>
<dbReference type="HOGENOM" id="CLU_2169904_0_0_0"/>
<keyword evidence="2" id="KW-1185">Reference proteome</keyword>
<dbReference type="PATRIC" id="fig|289376.4.peg.1675"/>
<dbReference type="EnsemblBacteria" id="ACI20847">
    <property type="protein sequence ID" value="ACI20847"/>
    <property type="gene ID" value="THEYE_A1720"/>
</dbReference>
<gene>
    <name evidence="1" type="ordered locus">THEYE_A1720</name>
</gene>
<dbReference type="STRING" id="289376.THEYE_A1720"/>
<dbReference type="OrthoDB" id="9806399at2"/>